<dbReference type="PANTHER" id="PTHR35090:SF1">
    <property type="entry name" value="SLR0144 PROTEIN"/>
    <property type="match status" value="1"/>
</dbReference>
<evidence type="ECO:0000313" key="2">
    <source>
        <dbReference type="EMBL" id="PUA31318.1"/>
    </source>
</evidence>
<accession>A0A2R7Y1F3</accession>
<name>A0A2R7Y1F3_9ARCH</name>
<dbReference type="InterPro" id="IPR002912">
    <property type="entry name" value="ACT_dom"/>
</dbReference>
<dbReference type="Pfam" id="PF02830">
    <property type="entry name" value="V4R"/>
    <property type="match status" value="1"/>
</dbReference>
<dbReference type="PROSITE" id="PS51671">
    <property type="entry name" value="ACT"/>
    <property type="match status" value="1"/>
</dbReference>
<dbReference type="Gene3D" id="3.30.1380.20">
    <property type="entry name" value="Trafficking protein particle complex subunit 3"/>
    <property type="match status" value="1"/>
</dbReference>
<evidence type="ECO:0000313" key="3">
    <source>
        <dbReference type="Proteomes" id="UP000244066"/>
    </source>
</evidence>
<dbReference type="SUPFAM" id="SSF55021">
    <property type="entry name" value="ACT-like"/>
    <property type="match status" value="1"/>
</dbReference>
<proteinExistence type="predicted"/>
<dbReference type="InterPro" id="IPR004096">
    <property type="entry name" value="V4R"/>
</dbReference>
<dbReference type="PANTHER" id="PTHR35090">
    <property type="entry name" value="DNA-DIRECTED RNA POLYMERASE SUBUNIT I"/>
    <property type="match status" value="1"/>
</dbReference>
<sequence>MNKMNSWNELKCIKSRHVKEIFCSVRSPGRRVVEFVVRLRNVPGAIAKVSKALADLNVNILSGFHTAPPEEETGSWSFFADLSESGIEPEELAEKLKELKEVLDVNFSKGDFNGIFIDDMHFPMTVMGERCAVFRVETIGKMFGSLMEKFGSGAAFILYIMGVGAGEAKIDSVTKRYGIGGVKALQAVLAERMAKGWGIPRLAEFNQEKLEALIEVEDLFECLPYMGRKIGPQSLFFKGYLEGAFKRLFNKEFEVKEVECIAKGDEKCKFVVSVRRT</sequence>
<evidence type="ECO:0000259" key="1">
    <source>
        <dbReference type="PROSITE" id="PS51671"/>
    </source>
</evidence>
<dbReference type="Proteomes" id="UP000244066">
    <property type="component" value="Unassembled WGS sequence"/>
</dbReference>
<dbReference type="Pfam" id="PF01842">
    <property type="entry name" value="ACT"/>
    <property type="match status" value="1"/>
</dbReference>
<comment type="caution">
    <text evidence="2">The sequence shown here is derived from an EMBL/GenBank/DDBJ whole genome shotgun (WGS) entry which is preliminary data.</text>
</comment>
<dbReference type="InterPro" id="IPR024096">
    <property type="entry name" value="NO_sig/Golgi_transp_ligand-bd"/>
</dbReference>
<gene>
    <name evidence="2" type="ORF">B9J98_06925</name>
</gene>
<dbReference type="SMART" id="SM00989">
    <property type="entry name" value="V4R"/>
    <property type="match status" value="1"/>
</dbReference>
<reference evidence="2 3" key="1">
    <citation type="submission" date="2017-04" db="EMBL/GenBank/DDBJ databases">
        <title>Draft Aigarchaeota genome from a New Zealand hot spring.</title>
        <authorList>
            <person name="Reysenbach A.-L."/>
            <person name="Donaho J.A."/>
            <person name="Gerhart J."/>
            <person name="Kelley J.F."/>
            <person name="Kouba K."/>
            <person name="Podar M."/>
            <person name="Stott M."/>
        </authorList>
    </citation>
    <scope>NUCLEOTIDE SEQUENCE [LARGE SCALE GENOMIC DNA]</scope>
    <source>
        <strain evidence="2">NZ13_MG1</strain>
    </source>
</reference>
<dbReference type="SUPFAM" id="SSF111126">
    <property type="entry name" value="Ligand-binding domain in the NO signalling and Golgi transport"/>
    <property type="match status" value="1"/>
</dbReference>
<feature type="domain" description="ACT" evidence="1">
    <location>
        <begin position="34"/>
        <end position="113"/>
    </location>
</feature>
<dbReference type="EMBL" id="NDWU01000020">
    <property type="protein sequence ID" value="PUA31318.1"/>
    <property type="molecule type" value="Genomic_DNA"/>
</dbReference>
<dbReference type="InterPro" id="IPR045865">
    <property type="entry name" value="ACT-like_dom_sf"/>
</dbReference>
<dbReference type="Gene3D" id="3.30.70.260">
    <property type="match status" value="1"/>
</dbReference>
<protein>
    <recommendedName>
        <fullName evidence="1">ACT domain-containing protein</fullName>
    </recommendedName>
</protein>
<organism evidence="2 3">
    <name type="scientific">Candidatus Terraquivivens tikiterensis</name>
    <dbReference type="NCBI Taxonomy" id="1980982"/>
    <lineage>
        <taxon>Archaea</taxon>
        <taxon>Nitrososphaerota</taxon>
        <taxon>Candidatus Wolframiiraptoraceae</taxon>
        <taxon>Candidatus Terraquivivens</taxon>
    </lineage>
</organism>
<dbReference type="AlphaFoldDB" id="A0A2R7Y1F3"/>